<reference evidence="3 4" key="1">
    <citation type="submission" date="2018-02" db="EMBL/GenBank/DDBJ databases">
        <authorList>
            <person name="Ng W.L."/>
            <person name="Stoner T.H."/>
            <person name="Russell D.A."/>
            <person name="Garlena R.A."/>
            <person name="Stoner T.H."/>
            <person name="Pope W.H."/>
            <person name="Jacobs-Sera D."/>
            <person name="Hatfull G.F."/>
        </authorList>
    </citation>
    <scope>NUCLEOTIDE SEQUENCE [LARGE SCALE GENOMIC DNA]</scope>
</reference>
<gene>
    <name evidence="3" type="primary">95</name>
    <name evidence="3" type="ORF">PBI_BALOO_95</name>
</gene>
<proteinExistence type="predicted"/>
<feature type="region of interest" description="Disordered" evidence="2">
    <location>
        <begin position="141"/>
        <end position="162"/>
    </location>
</feature>
<organism evidence="3 4">
    <name type="scientific">Mycobacterium phage Baloo</name>
    <dbReference type="NCBI Taxonomy" id="2099645"/>
    <lineage>
        <taxon>Viruses</taxon>
        <taxon>Duplodnaviria</taxon>
        <taxon>Heunggongvirae</taxon>
        <taxon>Uroviricota</taxon>
        <taxon>Caudoviricetes</taxon>
        <taxon>Bclasvirinae</taxon>
        <taxon>Pipefishvirus</taxon>
        <taxon>Pipefishvirus athena</taxon>
    </lineage>
</organism>
<protein>
    <submittedName>
        <fullName evidence="3">Uncharacterized protein</fullName>
    </submittedName>
</protein>
<dbReference type="Proteomes" id="UP000241655">
    <property type="component" value="Segment"/>
</dbReference>
<evidence type="ECO:0000313" key="3">
    <source>
        <dbReference type="EMBL" id="AVJ49099.1"/>
    </source>
</evidence>
<evidence type="ECO:0000313" key="4">
    <source>
        <dbReference type="Proteomes" id="UP000241655"/>
    </source>
</evidence>
<feature type="coiled-coil region" evidence="1">
    <location>
        <begin position="4"/>
        <end position="34"/>
    </location>
</feature>
<sequence length="162" mass="17990">MATAAELRAEAAKLMEEANRLAVAEAEAARLAEIAARPKMPEVLADKPVVVAFRKYMSGREYAFAAVGWRVGRSVRWALTGETRERFNWPALLEFVGKANWTTLHLMTEGERLGPEPSEEVEAVREVMGPFGVVLDERPSRSRAPRGGFARGGLIESPFDRY</sequence>
<keyword evidence="1" id="KW-0175">Coiled coil</keyword>
<evidence type="ECO:0000256" key="2">
    <source>
        <dbReference type="SAM" id="MobiDB-lite"/>
    </source>
</evidence>
<name>A0A2P1CCY9_9CAUD</name>
<dbReference type="EMBL" id="MG920059">
    <property type="protein sequence ID" value="AVJ49099.1"/>
    <property type="molecule type" value="Genomic_DNA"/>
</dbReference>
<evidence type="ECO:0000256" key="1">
    <source>
        <dbReference type="SAM" id="Coils"/>
    </source>
</evidence>
<accession>A0A2P1CCY9</accession>